<name>I3S2N5_LOTJA</name>
<dbReference type="AlphaFoldDB" id="I3S2N5"/>
<organism evidence="1">
    <name type="scientific">Lotus japonicus</name>
    <name type="common">Lotus corniculatus var. japonicus</name>
    <dbReference type="NCBI Taxonomy" id="34305"/>
    <lineage>
        <taxon>Eukaryota</taxon>
        <taxon>Viridiplantae</taxon>
        <taxon>Streptophyta</taxon>
        <taxon>Embryophyta</taxon>
        <taxon>Tracheophyta</taxon>
        <taxon>Spermatophyta</taxon>
        <taxon>Magnoliopsida</taxon>
        <taxon>eudicotyledons</taxon>
        <taxon>Gunneridae</taxon>
        <taxon>Pentapetalae</taxon>
        <taxon>rosids</taxon>
        <taxon>fabids</taxon>
        <taxon>Fabales</taxon>
        <taxon>Fabaceae</taxon>
        <taxon>Papilionoideae</taxon>
        <taxon>50 kb inversion clade</taxon>
        <taxon>NPAAA clade</taxon>
        <taxon>Hologalegina</taxon>
        <taxon>robinioid clade</taxon>
        <taxon>Loteae</taxon>
        <taxon>Lotus</taxon>
    </lineage>
</organism>
<proteinExistence type="evidence at transcript level"/>
<evidence type="ECO:0000313" key="1">
    <source>
        <dbReference type="EMBL" id="AFK34527.1"/>
    </source>
</evidence>
<sequence>MLFFSISLPNSLCLSLAYSQSQLTRKDNLYKI</sequence>
<accession>I3S2N5</accession>
<protein>
    <submittedName>
        <fullName evidence="1">Uncharacterized protein</fullName>
    </submittedName>
</protein>
<reference evidence="1" key="1">
    <citation type="submission" date="2012-05" db="EMBL/GenBank/DDBJ databases">
        <authorList>
            <person name="Krishnakumar V."/>
            <person name="Cheung F."/>
            <person name="Xiao Y."/>
            <person name="Chan A."/>
            <person name="Moskal W.A."/>
            <person name="Town C.D."/>
        </authorList>
    </citation>
    <scope>NUCLEOTIDE SEQUENCE</scope>
</reference>
<dbReference type="EMBL" id="BT134732">
    <property type="protein sequence ID" value="AFK34527.1"/>
    <property type="molecule type" value="mRNA"/>
</dbReference>